<dbReference type="InterPro" id="IPR001223">
    <property type="entry name" value="Glyco_hydro18_cat"/>
</dbReference>
<dbReference type="SUPFAM" id="SSF51445">
    <property type="entry name" value="(Trans)glycosidases"/>
    <property type="match status" value="1"/>
</dbReference>
<evidence type="ECO:0000256" key="3">
    <source>
        <dbReference type="ARBA" id="ARBA00023024"/>
    </source>
</evidence>
<proteinExistence type="inferred from homology"/>
<keyword evidence="5 7" id="KW-0326">Glycosidase</keyword>
<dbReference type="PROSITE" id="PS51910">
    <property type="entry name" value="GH18_2"/>
    <property type="match status" value="1"/>
</dbReference>
<evidence type="ECO:0000313" key="10">
    <source>
        <dbReference type="EMBL" id="KXS18719.1"/>
    </source>
</evidence>
<dbReference type="AlphaFoldDB" id="A0A139APP6"/>
<dbReference type="OMA" id="QILNWIN"/>
<dbReference type="Pfam" id="PF00704">
    <property type="entry name" value="Glyco_hydro_18"/>
    <property type="match status" value="1"/>
</dbReference>
<feature type="non-terminal residue" evidence="10">
    <location>
        <position position="116"/>
    </location>
</feature>
<dbReference type="PANTHER" id="PTHR11177:SF317">
    <property type="entry name" value="CHITINASE 12-RELATED"/>
    <property type="match status" value="1"/>
</dbReference>
<feature type="non-terminal residue" evidence="10">
    <location>
        <position position="1"/>
    </location>
</feature>
<gene>
    <name evidence="10" type="ORF">M427DRAFT_78932</name>
</gene>
<dbReference type="GO" id="GO:0008843">
    <property type="term" value="F:endochitinase activity"/>
    <property type="evidence" value="ECO:0007669"/>
    <property type="project" value="UniProtKB-EC"/>
</dbReference>
<evidence type="ECO:0000256" key="4">
    <source>
        <dbReference type="ARBA" id="ARBA00023277"/>
    </source>
</evidence>
<dbReference type="GO" id="GO:0006032">
    <property type="term" value="P:chitin catabolic process"/>
    <property type="evidence" value="ECO:0007669"/>
    <property type="project" value="UniProtKB-KW"/>
</dbReference>
<dbReference type="PANTHER" id="PTHR11177">
    <property type="entry name" value="CHITINASE"/>
    <property type="match status" value="1"/>
</dbReference>
<evidence type="ECO:0000256" key="5">
    <source>
        <dbReference type="ARBA" id="ARBA00023295"/>
    </source>
</evidence>
<dbReference type="InterPro" id="IPR017853">
    <property type="entry name" value="GH"/>
</dbReference>
<dbReference type="InterPro" id="IPR001579">
    <property type="entry name" value="Glyco_hydro_18_chit_AS"/>
</dbReference>
<feature type="domain" description="GH18" evidence="9">
    <location>
        <begin position="1"/>
        <end position="116"/>
    </location>
</feature>
<dbReference type="Gene3D" id="3.20.20.80">
    <property type="entry name" value="Glycosidases"/>
    <property type="match status" value="1"/>
</dbReference>
<keyword evidence="3" id="KW-0146">Chitin degradation</keyword>
<evidence type="ECO:0000256" key="6">
    <source>
        <dbReference type="ARBA" id="ARBA00023326"/>
    </source>
</evidence>
<evidence type="ECO:0000259" key="9">
    <source>
        <dbReference type="PROSITE" id="PS51910"/>
    </source>
</evidence>
<dbReference type="PROSITE" id="PS01095">
    <property type="entry name" value="GH18_1"/>
    <property type="match status" value="1"/>
</dbReference>
<dbReference type="STRING" id="1344416.A0A139APP6"/>
<dbReference type="GO" id="GO:0008061">
    <property type="term" value="F:chitin binding"/>
    <property type="evidence" value="ECO:0007669"/>
    <property type="project" value="TreeGrafter"/>
</dbReference>
<organism evidence="10 11">
    <name type="scientific">Gonapodya prolifera (strain JEL478)</name>
    <name type="common">Monoblepharis prolifera</name>
    <dbReference type="NCBI Taxonomy" id="1344416"/>
    <lineage>
        <taxon>Eukaryota</taxon>
        <taxon>Fungi</taxon>
        <taxon>Fungi incertae sedis</taxon>
        <taxon>Chytridiomycota</taxon>
        <taxon>Chytridiomycota incertae sedis</taxon>
        <taxon>Monoblepharidomycetes</taxon>
        <taxon>Monoblepharidales</taxon>
        <taxon>Gonapodyaceae</taxon>
        <taxon>Gonapodya</taxon>
    </lineage>
</organism>
<evidence type="ECO:0000256" key="8">
    <source>
        <dbReference type="RuleBase" id="RU004453"/>
    </source>
</evidence>
<name>A0A139APP6_GONPJ</name>
<sequence length="116" mass="12815">GGWTDSAYFSLVARDPYKRQAFASNVLAFITNNGFDGVDLDWECGGDPSNAVDPNDAENFLELLKSLRNRLGNRLITMAASANPGTYKNLLPQYAQILNWINVMTYDMCGGWSGEL</sequence>
<evidence type="ECO:0000256" key="1">
    <source>
        <dbReference type="ARBA" id="ARBA00000822"/>
    </source>
</evidence>
<comment type="catalytic activity">
    <reaction evidence="1">
        <text>Random endo-hydrolysis of N-acetyl-beta-D-glucosaminide (1-&gt;4)-beta-linkages in chitin and chitodextrins.</text>
        <dbReference type="EC" id="3.2.1.14"/>
    </reaction>
</comment>
<protein>
    <submittedName>
        <fullName evidence="10">Glycoside hydrolase family 18 protein</fullName>
    </submittedName>
</protein>
<dbReference type="GO" id="GO:0000272">
    <property type="term" value="P:polysaccharide catabolic process"/>
    <property type="evidence" value="ECO:0007669"/>
    <property type="project" value="UniProtKB-KW"/>
</dbReference>
<dbReference type="GO" id="GO:0005576">
    <property type="term" value="C:extracellular region"/>
    <property type="evidence" value="ECO:0007669"/>
    <property type="project" value="TreeGrafter"/>
</dbReference>
<dbReference type="EMBL" id="KQ965741">
    <property type="protein sequence ID" value="KXS18719.1"/>
    <property type="molecule type" value="Genomic_DNA"/>
</dbReference>
<dbReference type="OrthoDB" id="73875at2759"/>
<comment type="similarity">
    <text evidence="8">Belongs to the glycosyl hydrolase 18 family.</text>
</comment>
<keyword evidence="11" id="KW-1185">Reference proteome</keyword>
<evidence type="ECO:0000256" key="2">
    <source>
        <dbReference type="ARBA" id="ARBA00022801"/>
    </source>
</evidence>
<accession>A0A139APP6</accession>
<keyword evidence="4" id="KW-0119">Carbohydrate metabolism</keyword>
<keyword evidence="2 7" id="KW-0378">Hydrolase</keyword>
<evidence type="ECO:0000256" key="7">
    <source>
        <dbReference type="RuleBase" id="RU000489"/>
    </source>
</evidence>
<reference evidence="10 11" key="1">
    <citation type="journal article" date="2015" name="Genome Biol. Evol.">
        <title>Phylogenomic analyses indicate that early fungi evolved digesting cell walls of algal ancestors of land plants.</title>
        <authorList>
            <person name="Chang Y."/>
            <person name="Wang S."/>
            <person name="Sekimoto S."/>
            <person name="Aerts A.L."/>
            <person name="Choi C."/>
            <person name="Clum A."/>
            <person name="LaButti K.M."/>
            <person name="Lindquist E.A."/>
            <person name="Yee Ngan C."/>
            <person name="Ohm R.A."/>
            <person name="Salamov A.A."/>
            <person name="Grigoriev I.V."/>
            <person name="Spatafora J.W."/>
            <person name="Berbee M.L."/>
        </authorList>
    </citation>
    <scope>NUCLEOTIDE SEQUENCE [LARGE SCALE GENOMIC DNA]</scope>
    <source>
        <strain evidence="10 11">JEL478</strain>
    </source>
</reference>
<keyword evidence="6" id="KW-0624">Polysaccharide degradation</keyword>
<dbReference type="InterPro" id="IPR050314">
    <property type="entry name" value="Glycosyl_Hydrlase_18"/>
</dbReference>
<dbReference type="Proteomes" id="UP000070544">
    <property type="component" value="Unassembled WGS sequence"/>
</dbReference>
<evidence type="ECO:0000313" key="11">
    <source>
        <dbReference type="Proteomes" id="UP000070544"/>
    </source>
</evidence>